<feature type="region of interest" description="Disordered" evidence="1">
    <location>
        <begin position="274"/>
        <end position="295"/>
    </location>
</feature>
<dbReference type="SUPFAM" id="SSF46934">
    <property type="entry name" value="UBA-like"/>
    <property type="match status" value="1"/>
</dbReference>
<dbReference type="EMBL" id="HBIB01042899">
    <property type="protein sequence ID" value="CAE0265766.1"/>
    <property type="molecule type" value="Transcribed_RNA"/>
</dbReference>
<feature type="compositionally biased region" description="Basic and acidic residues" evidence="1">
    <location>
        <begin position="188"/>
        <end position="216"/>
    </location>
</feature>
<feature type="region of interest" description="Disordered" evidence="1">
    <location>
        <begin position="187"/>
        <end position="216"/>
    </location>
</feature>
<protein>
    <submittedName>
        <fullName evidence="2">Uncharacterized protein</fullName>
    </submittedName>
</protein>
<feature type="region of interest" description="Disordered" evidence="1">
    <location>
        <begin position="1"/>
        <end position="159"/>
    </location>
</feature>
<sequence>MGGGGHSGNNSDDEWMVFEEELNQLGSSGEKGERRKVEKEEVGKGSSSHPRASDAESVTSIVDESTLDEGGAGEREKEKEEKVEREEVKDGDQNKVAAPMQEKKEERKEEKKGAEMAPPSPYRPSPSVSTAAIPNAYLHHAQSADEKKKEEEEKVRKLVELTGKGEEDCRRLLQRHEWELEESAAAYYREEEEKQEVSSRSHAQPRERRDSDQFKENLKKVKEKAERVGQKFGNFVNEAAGELGVRDAVNTINDEISTAFKEIGRGFTSFFGGGGAKKEEEKKKQRRAPDGYPSHLQQATDDFHKLFPEVTQSESVLEAFTGKLVQKYTAVGNALTPDRYFVFACNIYVSEEHFGIFARVDDKNRTRTIHPLASLSSVQSTQLPSGMEQLELKMATDETYIFRFDDIGSLRGCHGLLYGILMSRREKMNAHPAQ</sequence>
<feature type="compositionally biased region" description="Basic and acidic residues" evidence="1">
    <location>
        <begin position="276"/>
        <end position="289"/>
    </location>
</feature>
<evidence type="ECO:0000313" key="2">
    <source>
        <dbReference type="EMBL" id="CAE0265766.1"/>
    </source>
</evidence>
<gene>
    <name evidence="2" type="ORF">PBIL07802_LOCUS28104</name>
</gene>
<dbReference type="AlphaFoldDB" id="A0A7S3GGT5"/>
<proteinExistence type="predicted"/>
<feature type="compositionally biased region" description="Basic and acidic residues" evidence="1">
    <location>
        <begin position="72"/>
        <end position="93"/>
    </location>
</feature>
<dbReference type="InterPro" id="IPR009060">
    <property type="entry name" value="UBA-like_sf"/>
</dbReference>
<accession>A0A7S3GGT5</accession>
<name>A0A7S3GGT5_9EUKA</name>
<evidence type="ECO:0000256" key="1">
    <source>
        <dbReference type="SAM" id="MobiDB-lite"/>
    </source>
</evidence>
<organism evidence="2">
    <name type="scientific">Palpitomonas bilix</name>
    <dbReference type="NCBI Taxonomy" id="652834"/>
    <lineage>
        <taxon>Eukaryota</taxon>
        <taxon>Eukaryota incertae sedis</taxon>
    </lineage>
</organism>
<feature type="compositionally biased region" description="Basic and acidic residues" evidence="1">
    <location>
        <begin position="30"/>
        <end position="43"/>
    </location>
</feature>
<reference evidence="2" key="1">
    <citation type="submission" date="2021-01" db="EMBL/GenBank/DDBJ databases">
        <authorList>
            <person name="Corre E."/>
            <person name="Pelletier E."/>
            <person name="Niang G."/>
            <person name="Scheremetjew M."/>
            <person name="Finn R."/>
            <person name="Kale V."/>
            <person name="Holt S."/>
            <person name="Cochrane G."/>
            <person name="Meng A."/>
            <person name="Brown T."/>
            <person name="Cohen L."/>
        </authorList>
    </citation>
    <scope>NUCLEOTIDE SEQUENCE</scope>
    <source>
        <strain evidence="2">NIES-2562</strain>
    </source>
</reference>
<feature type="compositionally biased region" description="Acidic residues" evidence="1">
    <location>
        <begin position="11"/>
        <end position="22"/>
    </location>
</feature>
<feature type="compositionally biased region" description="Basic and acidic residues" evidence="1">
    <location>
        <begin position="101"/>
        <end position="114"/>
    </location>
</feature>
<feature type="compositionally biased region" description="Basic and acidic residues" evidence="1">
    <location>
        <begin position="142"/>
        <end position="159"/>
    </location>
</feature>
<dbReference type="Gene3D" id="1.10.8.10">
    <property type="entry name" value="DNA helicase RuvA subunit, C-terminal domain"/>
    <property type="match status" value="1"/>
</dbReference>
<dbReference type="Pfam" id="PF14555">
    <property type="entry name" value="UBA_4"/>
    <property type="match status" value="1"/>
</dbReference>